<keyword evidence="7 13" id="KW-1133">Transmembrane helix</keyword>
<evidence type="ECO:0000256" key="5">
    <source>
        <dbReference type="ARBA" id="ARBA00022824"/>
    </source>
</evidence>
<keyword evidence="8" id="KW-0756">Sterol biosynthesis</keyword>
<gene>
    <name evidence="14" type="ORF">NA57DRAFT_46903</name>
</gene>
<keyword evidence="11" id="KW-1207">Sterol metabolism</keyword>
<evidence type="ECO:0000313" key="15">
    <source>
        <dbReference type="Proteomes" id="UP000799772"/>
    </source>
</evidence>
<evidence type="ECO:0000256" key="6">
    <source>
        <dbReference type="ARBA" id="ARBA00022955"/>
    </source>
</evidence>
<dbReference type="PANTHER" id="PTHR15451">
    <property type="entry name" value="ERGOSTEROL BIOSYNTHETIC PROTEIN 28-RELATED"/>
    <property type="match status" value="1"/>
</dbReference>
<evidence type="ECO:0000256" key="12">
    <source>
        <dbReference type="ARBA" id="ARBA00023221"/>
    </source>
</evidence>
<comment type="caution">
    <text evidence="14">The sequence shown here is derived from an EMBL/GenBank/DDBJ whole genome shotgun (WGS) entry which is preliminary data.</text>
</comment>
<keyword evidence="5" id="KW-0256">Endoplasmic reticulum</keyword>
<keyword evidence="4 13" id="KW-0812">Transmembrane</keyword>
<keyword evidence="3" id="KW-0444">Lipid biosynthesis</keyword>
<dbReference type="GO" id="GO:0005789">
    <property type="term" value="C:endoplasmic reticulum membrane"/>
    <property type="evidence" value="ECO:0007669"/>
    <property type="project" value="UniProtKB-SubCell"/>
</dbReference>
<dbReference type="GO" id="GO:0016126">
    <property type="term" value="P:sterol biosynthetic process"/>
    <property type="evidence" value="ECO:0007669"/>
    <property type="project" value="UniProtKB-KW"/>
</dbReference>
<dbReference type="EMBL" id="ML978135">
    <property type="protein sequence ID" value="KAF2094284.1"/>
    <property type="molecule type" value="Genomic_DNA"/>
</dbReference>
<evidence type="ECO:0000256" key="8">
    <source>
        <dbReference type="ARBA" id="ARBA00023011"/>
    </source>
</evidence>
<keyword evidence="6" id="KW-0752">Steroid biosynthesis</keyword>
<keyword evidence="12" id="KW-0753">Steroid metabolism</keyword>
<evidence type="ECO:0000256" key="2">
    <source>
        <dbReference type="ARBA" id="ARBA00005377"/>
    </source>
</evidence>
<keyword evidence="15" id="KW-1185">Reference proteome</keyword>
<evidence type="ECO:0000256" key="7">
    <source>
        <dbReference type="ARBA" id="ARBA00022989"/>
    </source>
</evidence>
<keyword evidence="10 13" id="KW-0472">Membrane</keyword>
<evidence type="ECO:0000256" key="10">
    <source>
        <dbReference type="ARBA" id="ARBA00023136"/>
    </source>
</evidence>
<evidence type="ECO:0000313" key="14">
    <source>
        <dbReference type="EMBL" id="KAF2094284.1"/>
    </source>
</evidence>
<organism evidence="14 15">
    <name type="scientific">Rhizodiscina lignyota</name>
    <dbReference type="NCBI Taxonomy" id="1504668"/>
    <lineage>
        <taxon>Eukaryota</taxon>
        <taxon>Fungi</taxon>
        <taxon>Dikarya</taxon>
        <taxon>Ascomycota</taxon>
        <taxon>Pezizomycotina</taxon>
        <taxon>Dothideomycetes</taxon>
        <taxon>Pleosporomycetidae</taxon>
        <taxon>Aulographales</taxon>
        <taxon>Rhizodiscinaceae</taxon>
        <taxon>Rhizodiscina</taxon>
    </lineage>
</organism>
<evidence type="ECO:0000256" key="11">
    <source>
        <dbReference type="ARBA" id="ARBA00023166"/>
    </source>
</evidence>
<dbReference type="Proteomes" id="UP000799772">
    <property type="component" value="Unassembled WGS sequence"/>
</dbReference>
<comment type="similarity">
    <text evidence="2">Belongs to the ERG28 family.</text>
</comment>
<evidence type="ECO:0000256" key="3">
    <source>
        <dbReference type="ARBA" id="ARBA00022516"/>
    </source>
</evidence>
<accession>A0A9P4M5Y9</accession>
<evidence type="ECO:0000256" key="1">
    <source>
        <dbReference type="ARBA" id="ARBA00004477"/>
    </source>
</evidence>
<protein>
    <submittedName>
        <fullName evidence="14">Ergosterol 28</fullName>
    </submittedName>
</protein>
<feature type="transmembrane region" description="Helical" evidence="13">
    <location>
        <begin position="18"/>
        <end position="37"/>
    </location>
</feature>
<dbReference type="InterPro" id="IPR005352">
    <property type="entry name" value="Erg28"/>
</dbReference>
<proteinExistence type="inferred from homology"/>
<dbReference type="GO" id="GO:0030674">
    <property type="term" value="F:protein-macromolecule adaptor activity"/>
    <property type="evidence" value="ECO:0007669"/>
    <property type="project" value="TreeGrafter"/>
</dbReference>
<feature type="transmembrane region" description="Helical" evidence="13">
    <location>
        <begin position="115"/>
        <end position="133"/>
    </location>
</feature>
<keyword evidence="9" id="KW-0443">Lipid metabolism</keyword>
<sequence length="140" mass="15964">MDSISTLFPSQGGVLPKWLLFLAVVSIGNSVQAYLTLHYTSQVYSGPDLKSASPATPLSGRTFGTWTFLTSIVRLYAAYHINERSWYDMATWTFTIAAFHFYAEWLYFKTTRWNRGLIGPIVVASISLPWMLLQRSHYVK</sequence>
<name>A0A9P4M5Y9_9PEZI</name>
<dbReference type="OrthoDB" id="6485510at2759"/>
<feature type="transmembrane region" description="Helical" evidence="13">
    <location>
        <begin position="89"/>
        <end position="108"/>
    </location>
</feature>
<dbReference type="PANTHER" id="PTHR15451:SF19">
    <property type="entry name" value="ERGOSTEROL BIOSYNTHETIC PROTEIN 28 HOMOLOG"/>
    <property type="match status" value="1"/>
</dbReference>
<reference evidence="14" key="1">
    <citation type="journal article" date="2020" name="Stud. Mycol.">
        <title>101 Dothideomycetes genomes: a test case for predicting lifestyles and emergence of pathogens.</title>
        <authorList>
            <person name="Haridas S."/>
            <person name="Albert R."/>
            <person name="Binder M."/>
            <person name="Bloem J."/>
            <person name="Labutti K."/>
            <person name="Salamov A."/>
            <person name="Andreopoulos B."/>
            <person name="Baker S."/>
            <person name="Barry K."/>
            <person name="Bills G."/>
            <person name="Bluhm B."/>
            <person name="Cannon C."/>
            <person name="Castanera R."/>
            <person name="Culley D."/>
            <person name="Daum C."/>
            <person name="Ezra D."/>
            <person name="Gonzalez J."/>
            <person name="Henrissat B."/>
            <person name="Kuo A."/>
            <person name="Liang C."/>
            <person name="Lipzen A."/>
            <person name="Lutzoni F."/>
            <person name="Magnuson J."/>
            <person name="Mondo S."/>
            <person name="Nolan M."/>
            <person name="Ohm R."/>
            <person name="Pangilinan J."/>
            <person name="Park H.-J."/>
            <person name="Ramirez L."/>
            <person name="Alfaro M."/>
            <person name="Sun H."/>
            <person name="Tritt A."/>
            <person name="Yoshinaga Y."/>
            <person name="Zwiers L.-H."/>
            <person name="Turgeon B."/>
            <person name="Goodwin S."/>
            <person name="Spatafora J."/>
            <person name="Crous P."/>
            <person name="Grigoriev I."/>
        </authorList>
    </citation>
    <scope>NUCLEOTIDE SEQUENCE</scope>
    <source>
        <strain evidence="14">CBS 133067</strain>
    </source>
</reference>
<evidence type="ECO:0000256" key="4">
    <source>
        <dbReference type="ARBA" id="ARBA00022692"/>
    </source>
</evidence>
<comment type="subcellular location">
    <subcellularLocation>
        <location evidence="1">Endoplasmic reticulum membrane</location>
        <topology evidence="1">Multi-pass membrane protein</topology>
    </subcellularLocation>
</comment>
<evidence type="ECO:0000256" key="13">
    <source>
        <dbReference type="SAM" id="Phobius"/>
    </source>
</evidence>
<dbReference type="Pfam" id="PF03694">
    <property type="entry name" value="Erg28"/>
    <property type="match status" value="1"/>
</dbReference>
<evidence type="ECO:0000256" key="9">
    <source>
        <dbReference type="ARBA" id="ARBA00023098"/>
    </source>
</evidence>
<dbReference type="AlphaFoldDB" id="A0A9P4M5Y9"/>